<dbReference type="SUPFAM" id="SSF82199">
    <property type="entry name" value="SET domain"/>
    <property type="match status" value="1"/>
</dbReference>
<dbReference type="EMBL" id="PUHW01000043">
    <property type="protein sequence ID" value="KAG0690149.1"/>
    <property type="molecule type" value="Genomic_DNA"/>
</dbReference>
<dbReference type="AlphaFoldDB" id="A0A9P6WNA7"/>
<dbReference type="Gene3D" id="3.90.1410.10">
    <property type="entry name" value="set domain protein methyltransferase, domain 1"/>
    <property type="match status" value="1"/>
</dbReference>
<dbReference type="OrthoDB" id="42889at2759"/>
<keyword evidence="2" id="KW-1185">Reference proteome</keyword>
<dbReference type="InterPro" id="IPR050600">
    <property type="entry name" value="SETD3_SETD6_MTase"/>
</dbReference>
<evidence type="ECO:0000313" key="2">
    <source>
        <dbReference type="Proteomes" id="UP000697127"/>
    </source>
</evidence>
<name>A0A9P6WNA7_9ASCO</name>
<dbReference type="InterPro" id="IPR046341">
    <property type="entry name" value="SET_dom_sf"/>
</dbReference>
<sequence length="589" mass="67964">MSDKNLQVLIEWAKSNGASINTKLSFKDTKERGVSCIIDQSLESDEKNGLIKIPKDLIISPEVANLFADENLKGTPLNENKNSNLLFLLAKLKFDKSNATIIKGENLSSKFKAYIDYLPSNGKNTGNPYFWTMEEKELLDGTDAYIFMKRNFLKDLEDWKKVVSSLDITKYPQLKDELLEYEAFKMGPVGSVSVDYLLNIKEISWTSFTAYLWSSCIINARAFPYLLFDQSSKYKNCAFLLPIVDLLNNEDDNKSRCRWTVENNEFVFNTLDDLDKLQSGCQLYNNYGDKSNLQFLLSYGFCLKNNTHESTTLTLKLDSSVLEGAKQYGVIIPKDSTNDVVNFEIKKSDTVLSKDLVNFFSYLVKLKSEKKGFTLRMKLEGLTQLRAIIKSKLKSLKKLEVSTSDKVSERNCKTIKMYRKSQKDIFQQTQEQIEKLEKKLLTEFKPYSFKKALQIDKTFFNSFLLVFGTRTYNDLIEKGILDHAVLLWIMRISNRDNYPDIQDKSIFPDFIFKEFEKVKNTTKIDNDDINEYLPLYQSLFPALCEKIPIVYNHGNWTLNSLIYAGTVADRLTYKRETNGEVFFIDPSAK</sequence>
<reference evidence="1" key="1">
    <citation type="submission" date="2020-11" db="EMBL/GenBank/DDBJ databases">
        <title>Kefir isolates.</title>
        <authorList>
            <person name="Marcisauskas S."/>
            <person name="Kim Y."/>
            <person name="Blasche S."/>
        </authorList>
    </citation>
    <scope>NUCLEOTIDE SEQUENCE</scope>
    <source>
        <strain evidence="1">Olga-1</strain>
    </source>
</reference>
<evidence type="ECO:0008006" key="3">
    <source>
        <dbReference type="Google" id="ProtNLM"/>
    </source>
</evidence>
<organism evidence="1 2">
    <name type="scientific">Pichia californica</name>
    <dbReference type="NCBI Taxonomy" id="460514"/>
    <lineage>
        <taxon>Eukaryota</taxon>
        <taxon>Fungi</taxon>
        <taxon>Dikarya</taxon>
        <taxon>Ascomycota</taxon>
        <taxon>Saccharomycotina</taxon>
        <taxon>Pichiomycetes</taxon>
        <taxon>Pichiales</taxon>
        <taxon>Pichiaceae</taxon>
        <taxon>Pichia</taxon>
    </lineage>
</organism>
<dbReference type="PANTHER" id="PTHR13271">
    <property type="entry name" value="UNCHARACTERIZED PUTATIVE METHYLTRANSFERASE"/>
    <property type="match status" value="1"/>
</dbReference>
<gene>
    <name evidence="1" type="ORF">C6P40_003693</name>
</gene>
<dbReference type="PANTHER" id="PTHR13271:SF147">
    <property type="entry name" value="PROTEIN-LYSINE N-METHYLTRANSFERASE EFM1-RELATED"/>
    <property type="match status" value="1"/>
</dbReference>
<accession>A0A9P6WNA7</accession>
<dbReference type="Proteomes" id="UP000697127">
    <property type="component" value="Unassembled WGS sequence"/>
</dbReference>
<dbReference type="GO" id="GO:0005634">
    <property type="term" value="C:nucleus"/>
    <property type="evidence" value="ECO:0007669"/>
    <property type="project" value="TreeGrafter"/>
</dbReference>
<evidence type="ECO:0000313" key="1">
    <source>
        <dbReference type="EMBL" id="KAG0690149.1"/>
    </source>
</evidence>
<proteinExistence type="predicted"/>
<dbReference type="GO" id="GO:0016279">
    <property type="term" value="F:protein-lysine N-methyltransferase activity"/>
    <property type="evidence" value="ECO:0007669"/>
    <property type="project" value="UniProtKB-ARBA"/>
</dbReference>
<comment type="caution">
    <text evidence="1">The sequence shown here is derived from an EMBL/GenBank/DDBJ whole genome shotgun (WGS) entry which is preliminary data.</text>
</comment>
<protein>
    <recommendedName>
        <fullName evidence="3">SET domain-containing protein</fullName>
    </recommendedName>
</protein>